<organism evidence="1 2">
    <name type="scientific">Mordavella massiliensis</name>
    <dbReference type="NCBI Taxonomy" id="1871024"/>
    <lineage>
        <taxon>Bacteria</taxon>
        <taxon>Bacillati</taxon>
        <taxon>Bacillota</taxon>
        <taxon>Clostridia</taxon>
        <taxon>Eubacteriales</taxon>
        <taxon>Clostridiaceae</taxon>
        <taxon>Mordavella</taxon>
    </lineage>
</organism>
<dbReference type="AlphaFoldDB" id="A0A939BB89"/>
<dbReference type="RefSeq" id="WP_204908010.1">
    <property type="nucleotide sequence ID" value="NZ_JACJLV010000005.1"/>
</dbReference>
<reference evidence="1" key="1">
    <citation type="submission" date="2020-08" db="EMBL/GenBank/DDBJ databases">
        <authorList>
            <person name="Cejkova D."/>
            <person name="Kubasova T."/>
            <person name="Jahodarova E."/>
            <person name="Rychlik I."/>
        </authorList>
    </citation>
    <scope>NUCLEOTIDE SEQUENCE</scope>
    <source>
        <strain evidence="1">An420c</strain>
    </source>
</reference>
<comment type="caution">
    <text evidence="1">The sequence shown here is derived from an EMBL/GenBank/DDBJ whole genome shotgun (WGS) entry which is preliminary data.</text>
</comment>
<accession>A0A939BB89</accession>
<proteinExistence type="predicted"/>
<gene>
    <name evidence="1" type="ORF">H6A13_02325</name>
</gene>
<evidence type="ECO:0000313" key="1">
    <source>
        <dbReference type="EMBL" id="MBM6825941.1"/>
    </source>
</evidence>
<reference evidence="1" key="2">
    <citation type="journal article" date="2021" name="Sci. Rep.">
        <title>The distribution of antibiotic resistance genes in chicken gut microbiota commensals.</title>
        <authorList>
            <person name="Juricova H."/>
            <person name="Matiasovicova J."/>
            <person name="Kubasova T."/>
            <person name="Cejkova D."/>
            <person name="Rychlik I."/>
        </authorList>
    </citation>
    <scope>NUCLEOTIDE SEQUENCE</scope>
    <source>
        <strain evidence="1">An420c</strain>
    </source>
</reference>
<dbReference type="Proteomes" id="UP000713880">
    <property type="component" value="Unassembled WGS sequence"/>
</dbReference>
<dbReference type="EMBL" id="JACJLV010000005">
    <property type="protein sequence ID" value="MBM6825941.1"/>
    <property type="molecule type" value="Genomic_DNA"/>
</dbReference>
<dbReference type="PROSITE" id="PS51257">
    <property type="entry name" value="PROKAR_LIPOPROTEIN"/>
    <property type="match status" value="1"/>
</dbReference>
<keyword evidence="2" id="KW-1185">Reference proteome</keyword>
<name>A0A939BB89_9CLOT</name>
<protein>
    <submittedName>
        <fullName evidence="1">Uncharacterized protein</fullName>
    </submittedName>
</protein>
<evidence type="ECO:0000313" key="2">
    <source>
        <dbReference type="Proteomes" id="UP000713880"/>
    </source>
</evidence>
<sequence>MNKYLKIQFLLILSVLSVLLLSGCSHHHYSRRDAIKWFQETYVDEKLVVSRDYTERKNSSGYTDKVWKAHLKELPEVEFELISHKYYSLFTQYDLKTSYELEMASYYLEQYQKLQDVETESLYNEKLAINGIYHAVQEMENLCKELGDFDDYVREQKYPCSIRYGVAYAEPLTFVSKEEDPSVMDHETYVYEDGDSRRDPEEDGELEEGLGKMAEKYFAAYTITYRVEMEQFTEEELERAADWRANYRFTVIRPDEMEICYPELVLCDTGGMSFGCLYEVLKREGIPVTGTPEEFSFTNTDGEVCSFSYAYKEPLLVTDYGEKKKLSDIFYYLSNGNQVVLSQTPDITMEQFHSLTGLKFEEMND</sequence>